<gene>
    <name evidence="2" type="ORF">B4U79_15823</name>
</gene>
<evidence type="ECO:0000313" key="3">
    <source>
        <dbReference type="Proteomes" id="UP000285301"/>
    </source>
</evidence>
<reference evidence="2 3" key="1">
    <citation type="journal article" date="2018" name="Gigascience">
        <title>Genomes of trombidid mites reveal novel predicted allergens and laterally-transferred genes associated with secondary metabolism.</title>
        <authorList>
            <person name="Dong X."/>
            <person name="Chaisiri K."/>
            <person name="Xia D."/>
            <person name="Armstrong S.D."/>
            <person name="Fang Y."/>
            <person name="Donnelly M.J."/>
            <person name="Kadowaki T."/>
            <person name="McGarry J.W."/>
            <person name="Darby A.C."/>
            <person name="Makepeace B.L."/>
        </authorList>
    </citation>
    <scope>NUCLEOTIDE SEQUENCE [LARGE SCALE GENOMIC DNA]</scope>
    <source>
        <strain evidence="2">UoL-WK</strain>
    </source>
</reference>
<protein>
    <submittedName>
        <fullName evidence="2">Uncharacterized protein</fullName>
    </submittedName>
</protein>
<feature type="transmembrane region" description="Helical" evidence="1">
    <location>
        <begin position="25"/>
        <end position="44"/>
    </location>
</feature>
<keyword evidence="1" id="KW-1133">Transmembrane helix</keyword>
<accession>A0A3S3S368</accession>
<evidence type="ECO:0000256" key="1">
    <source>
        <dbReference type="SAM" id="Phobius"/>
    </source>
</evidence>
<dbReference type="EMBL" id="NCKU01002947">
    <property type="protein sequence ID" value="RWS08492.1"/>
    <property type="molecule type" value="Genomic_DNA"/>
</dbReference>
<proteinExistence type="predicted"/>
<dbReference type="Proteomes" id="UP000285301">
    <property type="component" value="Unassembled WGS sequence"/>
</dbReference>
<organism evidence="2 3">
    <name type="scientific">Dinothrombium tinctorium</name>
    <dbReference type="NCBI Taxonomy" id="1965070"/>
    <lineage>
        <taxon>Eukaryota</taxon>
        <taxon>Metazoa</taxon>
        <taxon>Ecdysozoa</taxon>
        <taxon>Arthropoda</taxon>
        <taxon>Chelicerata</taxon>
        <taxon>Arachnida</taxon>
        <taxon>Acari</taxon>
        <taxon>Acariformes</taxon>
        <taxon>Trombidiformes</taxon>
        <taxon>Prostigmata</taxon>
        <taxon>Anystina</taxon>
        <taxon>Parasitengona</taxon>
        <taxon>Trombidioidea</taxon>
        <taxon>Trombidiidae</taxon>
        <taxon>Dinothrombium</taxon>
    </lineage>
</organism>
<keyword evidence="1" id="KW-0472">Membrane</keyword>
<dbReference type="AlphaFoldDB" id="A0A3S3S368"/>
<keyword evidence="1" id="KW-0812">Transmembrane</keyword>
<comment type="caution">
    <text evidence="2">The sequence shown here is derived from an EMBL/GenBank/DDBJ whole genome shotgun (WGS) entry which is preliminary data.</text>
</comment>
<sequence length="49" mass="5212">MRPQIVAAETTTTANTLSHPSHPNIIFSIIVSILLVIVIAMKGLDLALS</sequence>
<name>A0A3S3S368_9ACAR</name>
<keyword evidence="3" id="KW-1185">Reference proteome</keyword>
<evidence type="ECO:0000313" key="2">
    <source>
        <dbReference type="EMBL" id="RWS08492.1"/>
    </source>
</evidence>